<dbReference type="EMBL" id="UINC01138470">
    <property type="protein sequence ID" value="SVD24429.1"/>
    <property type="molecule type" value="Genomic_DNA"/>
</dbReference>
<evidence type="ECO:0000313" key="1">
    <source>
        <dbReference type="EMBL" id="SVD24429.1"/>
    </source>
</evidence>
<name>A0A382TQT3_9ZZZZ</name>
<sequence length="50" mass="5845">MKHITMFILLLLMACEKVPEEVYDNPLDIEFITEEGIETPALMFFPDEIN</sequence>
<gene>
    <name evidence="1" type="ORF">METZ01_LOCUS377283</name>
</gene>
<protein>
    <submittedName>
        <fullName evidence="1">Uncharacterized protein</fullName>
    </submittedName>
</protein>
<proteinExistence type="predicted"/>
<reference evidence="1" key="1">
    <citation type="submission" date="2018-05" db="EMBL/GenBank/DDBJ databases">
        <authorList>
            <person name="Lanie J.A."/>
            <person name="Ng W.-L."/>
            <person name="Kazmierczak K.M."/>
            <person name="Andrzejewski T.M."/>
            <person name="Davidsen T.M."/>
            <person name="Wayne K.J."/>
            <person name="Tettelin H."/>
            <person name="Glass J.I."/>
            <person name="Rusch D."/>
            <person name="Podicherti R."/>
            <person name="Tsui H.-C.T."/>
            <person name="Winkler M.E."/>
        </authorList>
    </citation>
    <scope>NUCLEOTIDE SEQUENCE</scope>
</reference>
<accession>A0A382TQT3</accession>
<feature type="non-terminal residue" evidence="1">
    <location>
        <position position="50"/>
    </location>
</feature>
<organism evidence="1">
    <name type="scientific">marine metagenome</name>
    <dbReference type="NCBI Taxonomy" id="408172"/>
    <lineage>
        <taxon>unclassified sequences</taxon>
        <taxon>metagenomes</taxon>
        <taxon>ecological metagenomes</taxon>
    </lineage>
</organism>
<dbReference type="AlphaFoldDB" id="A0A382TQT3"/>
<dbReference type="PROSITE" id="PS51257">
    <property type="entry name" value="PROKAR_LIPOPROTEIN"/>
    <property type="match status" value="1"/>
</dbReference>